<dbReference type="EMBL" id="JASZ02000030">
    <property type="protein sequence ID" value="OWK97389.1"/>
    <property type="molecule type" value="Genomic_DNA"/>
</dbReference>
<gene>
    <name evidence="1" type="ORF">AP75_11715</name>
</gene>
<protein>
    <submittedName>
        <fullName evidence="1">Uncharacterized protein</fullName>
    </submittedName>
</protein>
<sequence>MLKMNKITASNSELHSPEDLENTKILDNLAVLWITTVIRINGKIDSELHSPQNRLYFGIALTQISELNSLVFGIELTEKHHQILCGKRRMPFAKSIIKVN</sequence>
<reference evidence="1 2" key="1">
    <citation type="submission" date="2017-05" db="EMBL/GenBank/DDBJ databases">
        <title>Genome of Chryseobacterium haifense.</title>
        <authorList>
            <person name="Newman J.D."/>
        </authorList>
    </citation>
    <scope>NUCLEOTIDE SEQUENCE [LARGE SCALE GENOMIC DNA]</scope>
    <source>
        <strain evidence="1 2">DSM 19056</strain>
    </source>
</reference>
<accession>A0A246B7N5</accession>
<keyword evidence="2" id="KW-1185">Reference proteome</keyword>
<organism evidence="1 2">
    <name type="scientific">Kaistella haifensis DSM 19056</name>
    <dbReference type="NCBI Taxonomy" id="1450526"/>
    <lineage>
        <taxon>Bacteria</taxon>
        <taxon>Pseudomonadati</taxon>
        <taxon>Bacteroidota</taxon>
        <taxon>Flavobacteriia</taxon>
        <taxon>Flavobacteriales</taxon>
        <taxon>Weeksellaceae</taxon>
        <taxon>Chryseobacterium group</taxon>
        <taxon>Kaistella</taxon>
    </lineage>
</organism>
<evidence type="ECO:0000313" key="1">
    <source>
        <dbReference type="EMBL" id="OWK97389.1"/>
    </source>
</evidence>
<comment type="caution">
    <text evidence="1">The sequence shown here is derived from an EMBL/GenBank/DDBJ whole genome shotgun (WGS) entry which is preliminary data.</text>
</comment>
<name>A0A246B7N5_9FLAO</name>
<dbReference type="AlphaFoldDB" id="A0A246B7N5"/>
<evidence type="ECO:0000313" key="2">
    <source>
        <dbReference type="Proteomes" id="UP000197587"/>
    </source>
</evidence>
<dbReference type="Proteomes" id="UP000197587">
    <property type="component" value="Unassembled WGS sequence"/>
</dbReference>
<proteinExistence type="predicted"/>